<sequence>MSGPSDRRFDLNLGEEAAALSPDNIWRPSFLSPTGPLTIGDSMMKNDMIAAVVAMNILTPKDNRLFSKRSDELAVKDSLALSVQCASSVSNMA</sequence>
<gene>
    <name evidence="1" type="ORF">C1H46_034161</name>
</gene>
<keyword evidence="2" id="KW-1185">Reference proteome</keyword>
<dbReference type="Proteomes" id="UP000315295">
    <property type="component" value="Unassembled WGS sequence"/>
</dbReference>
<evidence type="ECO:0000313" key="2">
    <source>
        <dbReference type="Proteomes" id="UP000315295"/>
    </source>
</evidence>
<name>A0A540L196_MALBA</name>
<comment type="caution">
    <text evidence="1">The sequence shown here is derived from an EMBL/GenBank/DDBJ whole genome shotgun (WGS) entry which is preliminary data.</text>
</comment>
<protein>
    <submittedName>
        <fullName evidence="1">Uncharacterized protein</fullName>
    </submittedName>
</protein>
<organism evidence="1 2">
    <name type="scientific">Malus baccata</name>
    <name type="common">Siberian crab apple</name>
    <name type="synonym">Pyrus baccata</name>
    <dbReference type="NCBI Taxonomy" id="106549"/>
    <lineage>
        <taxon>Eukaryota</taxon>
        <taxon>Viridiplantae</taxon>
        <taxon>Streptophyta</taxon>
        <taxon>Embryophyta</taxon>
        <taxon>Tracheophyta</taxon>
        <taxon>Spermatophyta</taxon>
        <taxon>Magnoliopsida</taxon>
        <taxon>eudicotyledons</taxon>
        <taxon>Gunneridae</taxon>
        <taxon>Pentapetalae</taxon>
        <taxon>rosids</taxon>
        <taxon>fabids</taxon>
        <taxon>Rosales</taxon>
        <taxon>Rosaceae</taxon>
        <taxon>Amygdaloideae</taxon>
        <taxon>Maleae</taxon>
        <taxon>Malus</taxon>
    </lineage>
</organism>
<evidence type="ECO:0000313" key="1">
    <source>
        <dbReference type="EMBL" id="TQD80263.1"/>
    </source>
</evidence>
<dbReference type="EMBL" id="VIEB01000816">
    <property type="protein sequence ID" value="TQD80263.1"/>
    <property type="molecule type" value="Genomic_DNA"/>
</dbReference>
<accession>A0A540L196</accession>
<proteinExistence type="predicted"/>
<dbReference type="AlphaFoldDB" id="A0A540L196"/>
<reference evidence="1 2" key="1">
    <citation type="journal article" date="2019" name="G3 (Bethesda)">
        <title>Sequencing of a Wild Apple (Malus baccata) Genome Unravels the Differences Between Cultivated and Wild Apple Species Regarding Disease Resistance and Cold Tolerance.</title>
        <authorList>
            <person name="Chen X."/>
        </authorList>
    </citation>
    <scope>NUCLEOTIDE SEQUENCE [LARGE SCALE GENOMIC DNA]</scope>
    <source>
        <strain evidence="2">cv. Shandingzi</strain>
        <tissue evidence="1">Leaves</tissue>
    </source>
</reference>